<organism evidence="1 2">
    <name type="scientific">Mycteria americana</name>
    <name type="common">Wood stork</name>
    <dbReference type="NCBI Taxonomy" id="33587"/>
    <lineage>
        <taxon>Eukaryota</taxon>
        <taxon>Metazoa</taxon>
        <taxon>Chordata</taxon>
        <taxon>Craniata</taxon>
        <taxon>Vertebrata</taxon>
        <taxon>Euteleostomi</taxon>
        <taxon>Archelosauria</taxon>
        <taxon>Archosauria</taxon>
        <taxon>Dinosauria</taxon>
        <taxon>Saurischia</taxon>
        <taxon>Theropoda</taxon>
        <taxon>Coelurosauria</taxon>
        <taxon>Aves</taxon>
        <taxon>Neognathae</taxon>
        <taxon>Neoaves</taxon>
        <taxon>Aequornithes</taxon>
        <taxon>Ciconiiformes</taxon>
        <taxon>Ciconiidae</taxon>
        <taxon>Mycteria</taxon>
    </lineage>
</organism>
<evidence type="ECO:0000313" key="1">
    <source>
        <dbReference type="EMBL" id="KAK4828422.1"/>
    </source>
</evidence>
<keyword evidence="2" id="KW-1185">Reference proteome</keyword>
<dbReference type="AlphaFoldDB" id="A0AAN7S4Q2"/>
<comment type="caution">
    <text evidence="1">The sequence shown here is derived from an EMBL/GenBank/DDBJ whole genome shotgun (WGS) entry which is preliminary data.</text>
</comment>
<evidence type="ECO:0000313" key="2">
    <source>
        <dbReference type="Proteomes" id="UP001333110"/>
    </source>
</evidence>
<protein>
    <submittedName>
        <fullName evidence="1">Uncharacterized protein</fullName>
    </submittedName>
</protein>
<dbReference type="EMBL" id="JAUNZN010000002">
    <property type="protein sequence ID" value="KAK4828422.1"/>
    <property type="molecule type" value="Genomic_DNA"/>
</dbReference>
<proteinExistence type="predicted"/>
<gene>
    <name evidence="1" type="ORF">QYF61_026518</name>
</gene>
<dbReference type="Proteomes" id="UP001333110">
    <property type="component" value="Unassembled WGS sequence"/>
</dbReference>
<name>A0AAN7S4Q2_MYCAM</name>
<sequence length="217" mass="25027">MKVVKHWNRLPREVVDAPSLETFKREGACTRHGIFDAVNILNYGVWRERRSSCLQGTSYPYPCSHGNKSLFQRWRPTGWKTASPAEKDPEILVDGKSKVGQQCAQPKLVCTFTSGVPQSVWAPHHKRGVNKLEQSLRMATEIVRGWSTHYVEGEAEGMCLFSQAKRRLKVHNSWLWRNRGSLFSEMHDEMTRGNDKKLQQETLQVDSRKKILHRKNG</sequence>
<accession>A0AAN7S4Q2</accession>
<reference evidence="1 2" key="1">
    <citation type="journal article" date="2023" name="J. Hered.">
        <title>Chromosome-level genome of the wood stork (Mycteria americana) provides insight into avian chromosome evolution.</title>
        <authorList>
            <person name="Flamio R. Jr."/>
            <person name="Ramstad K.M."/>
        </authorList>
    </citation>
    <scope>NUCLEOTIDE SEQUENCE [LARGE SCALE GENOMIC DNA]</scope>
    <source>
        <strain evidence="1">JAX WOST 10</strain>
    </source>
</reference>